<dbReference type="KEGG" id="ela:UCREL1_10591"/>
<organism evidence="3 4">
    <name type="scientific">Eutypa lata (strain UCR-EL1)</name>
    <name type="common">Grapevine dieback disease fungus</name>
    <name type="synonym">Eutypa armeniacae</name>
    <dbReference type="NCBI Taxonomy" id="1287681"/>
    <lineage>
        <taxon>Eukaryota</taxon>
        <taxon>Fungi</taxon>
        <taxon>Dikarya</taxon>
        <taxon>Ascomycota</taxon>
        <taxon>Pezizomycotina</taxon>
        <taxon>Sordariomycetes</taxon>
        <taxon>Xylariomycetidae</taxon>
        <taxon>Xylariales</taxon>
        <taxon>Diatrypaceae</taxon>
        <taxon>Eutypa</taxon>
    </lineage>
</organism>
<dbReference type="AlphaFoldDB" id="M7SE77"/>
<accession>M7SE77</accession>
<dbReference type="HOGENOM" id="CLU_066707_0_0_1"/>
<protein>
    <submittedName>
        <fullName evidence="3">Putative fungal specific transcription factor domain-containing protein</fullName>
    </submittedName>
</protein>
<dbReference type="EMBL" id="KB707426">
    <property type="protein sequence ID" value="EMR62477.1"/>
    <property type="molecule type" value="Genomic_DNA"/>
</dbReference>
<keyword evidence="4" id="KW-1185">Reference proteome</keyword>
<dbReference type="Pfam" id="PF13460">
    <property type="entry name" value="NAD_binding_10"/>
    <property type="match status" value="1"/>
</dbReference>
<dbReference type="OMA" id="MLPLYHW"/>
<dbReference type="Gene3D" id="3.40.50.720">
    <property type="entry name" value="NAD(P)-binding Rossmann-like Domain"/>
    <property type="match status" value="1"/>
</dbReference>
<dbReference type="PANTHER" id="PTHR43355">
    <property type="entry name" value="FLAVIN REDUCTASE (NADPH)"/>
    <property type="match status" value="1"/>
</dbReference>
<dbReference type="InterPro" id="IPR016040">
    <property type="entry name" value="NAD(P)-bd_dom"/>
</dbReference>
<dbReference type="OrthoDB" id="63935at2759"/>
<feature type="domain" description="NAD(P)-binding" evidence="2">
    <location>
        <begin position="10"/>
        <end position="233"/>
    </location>
</feature>
<comment type="similarity">
    <text evidence="1">Belongs to the avfA family.</text>
</comment>
<proteinExistence type="inferred from homology"/>
<name>M7SE77_EUTLA</name>
<reference evidence="4" key="1">
    <citation type="journal article" date="2013" name="Genome Announc.">
        <title>Draft genome sequence of the grapevine dieback fungus Eutypa lata UCR-EL1.</title>
        <authorList>
            <person name="Blanco-Ulate B."/>
            <person name="Rolshausen P.E."/>
            <person name="Cantu D."/>
        </authorList>
    </citation>
    <scope>NUCLEOTIDE SEQUENCE [LARGE SCALE GENOMIC DNA]</scope>
    <source>
        <strain evidence="4">UCR-EL1</strain>
    </source>
</reference>
<evidence type="ECO:0000313" key="3">
    <source>
        <dbReference type="EMBL" id="EMR62477.1"/>
    </source>
</evidence>
<dbReference type="SUPFAM" id="SSF51735">
    <property type="entry name" value="NAD(P)-binding Rossmann-fold domains"/>
    <property type="match status" value="1"/>
</dbReference>
<evidence type="ECO:0000313" key="4">
    <source>
        <dbReference type="Proteomes" id="UP000012174"/>
    </source>
</evidence>
<dbReference type="PANTHER" id="PTHR43355:SF2">
    <property type="entry name" value="FLAVIN REDUCTASE (NADPH)"/>
    <property type="match status" value="1"/>
</dbReference>
<dbReference type="InterPro" id="IPR051606">
    <property type="entry name" value="Polyketide_Oxido-like"/>
</dbReference>
<dbReference type="GO" id="GO:0004074">
    <property type="term" value="F:biliverdin reductase [NAD(P)H] activity"/>
    <property type="evidence" value="ECO:0007669"/>
    <property type="project" value="TreeGrafter"/>
</dbReference>
<dbReference type="eggNOG" id="ENOG502SJ2J">
    <property type="taxonomic scope" value="Eukaryota"/>
</dbReference>
<evidence type="ECO:0000256" key="1">
    <source>
        <dbReference type="ARBA" id="ARBA00038376"/>
    </source>
</evidence>
<gene>
    <name evidence="3" type="ORF">UCREL1_10591</name>
</gene>
<evidence type="ECO:0000259" key="2">
    <source>
        <dbReference type="Pfam" id="PF13460"/>
    </source>
</evidence>
<dbReference type="Proteomes" id="UP000012174">
    <property type="component" value="Unassembled WGS sequence"/>
</dbReference>
<sequence length="254" mass="27528">MAQKTIAFFGASGGVGLAALKHSLAAGHQCIALCRNPSKLTAALAAETTSNLKVVQGNVRDVEAVSQCLTTPEGRLVDEVIFTVGSRFVMSKMNLEDPHVCEHGMGALLQAIADLRRKQQQQEEEEEGVGDTLHILAFSTTGMSRFGRDVPLSMVPLYHVALKVPHADKRIMEDKLVESGEAFTVVRASLLFDGNSETDTPVRVGIEDPKSGVIESKAIGYRISREDAGKWIARNFVLGAKEAKYVNKTITVTY</sequence>
<dbReference type="InterPro" id="IPR036291">
    <property type="entry name" value="NAD(P)-bd_dom_sf"/>
</dbReference>
<dbReference type="GO" id="GO:0042602">
    <property type="term" value="F:riboflavin reductase (NADPH) activity"/>
    <property type="evidence" value="ECO:0007669"/>
    <property type="project" value="TreeGrafter"/>
</dbReference>